<sequence>MAAALCDMADGAIVSGVSEGGEAIFYQLSDRFYKPFCCGHLLVLNGMNYDFKANGILYVRFFERLK</sequence>
<evidence type="ECO:0000313" key="2">
    <source>
        <dbReference type="Proteomes" id="UP001596473"/>
    </source>
</evidence>
<evidence type="ECO:0000313" key="1">
    <source>
        <dbReference type="EMBL" id="MFC7421578.1"/>
    </source>
</evidence>
<dbReference type="EMBL" id="JBHTBQ010000035">
    <property type="protein sequence ID" value="MFC7421578.1"/>
    <property type="molecule type" value="Genomic_DNA"/>
</dbReference>
<comment type="caution">
    <text evidence="1">The sequence shown here is derived from an EMBL/GenBank/DDBJ whole genome shotgun (WGS) entry which is preliminary data.</text>
</comment>
<reference evidence="2" key="1">
    <citation type="journal article" date="2019" name="Int. J. Syst. Evol. Microbiol.">
        <title>The Global Catalogue of Microorganisms (GCM) 10K type strain sequencing project: providing services to taxonomists for standard genome sequencing and annotation.</title>
        <authorList>
            <consortium name="The Broad Institute Genomics Platform"/>
            <consortium name="The Broad Institute Genome Sequencing Center for Infectious Disease"/>
            <person name="Wu L."/>
            <person name="Ma J."/>
        </authorList>
    </citation>
    <scope>NUCLEOTIDE SEQUENCE [LARGE SCALE GENOMIC DNA]</scope>
    <source>
        <strain evidence="2">CCUG 62945</strain>
    </source>
</reference>
<name>A0ABW2R0X2_9NEIS</name>
<keyword evidence="2" id="KW-1185">Reference proteome</keyword>
<gene>
    <name evidence="1" type="ORF">ACFQNF_17075</name>
</gene>
<organism evidence="1 2">
    <name type="scientific">Iodobacter arcticus</name>
    <dbReference type="NCBI Taxonomy" id="590593"/>
    <lineage>
        <taxon>Bacteria</taxon>
        <taxon>Pseudomonadati</taxon>
        <taxon>Pseudomonadota</taxon>
        <taxon>Betaproteobacteria</taxon>
        <taxon>Neisseriales</taxon>
        <taxon>Chitinibacteraceae</taxon>
        <taxon>Iodobacter</taxon>
    </lineage>
</organism>
<dbReference type="RefSeq" id="WP_380189118.1">
    <property type="nucleotide sequence ID" value="NZ_JBHTBQ010000035.1"/>
</dbReference>
<dbReference type="Proteomes" id="UP001596473">
    <property type="component" value="Unassembled WGS sequence"/>
</dbReference>
<protein>
    <submittedName>
        <fullName evidence="1">Uncharacterized protein</fullName>
    </submittedName>
</protein>
<accession>A0ABW2R0X2</accession>
<proteinExistence type="predicted"/>